<dbReference type="KEGG" id="zmk:HG535_0A03400"/>
<dbReference type="SUPFAM" id="SSF57701">
    <property type="entry name" value="Zn2/Cys6 DNA-binding domain"/>
    <property type="match status" value="1"/>
</dbReference>
<dbReference type="Proteomes" id="UP000509704">
    <property type="component" value="Chromosome 1"/>
</dbReference>
<evidence type="ECO:0000256" key="1">
    <source>
        <dbReference type="ARBA" id="ARBA00004123"/>
    </source>
</evidence>
<comment type="subcellular location">
    <subcellularLocation>
        <location evidence="1">Nucleus</location>
    </subcellularLocation>
</comment>
<accession>A0A7H9AVZ4</accession>
<dbReference type="GO" id="GO:0000981">
    <property type="term" value="F:DNA-binding transcription factor activity, RNA polymerase II-specific"/>
    <property type="evidence" value="ECO:0007669"/>
    <property type="project" value="InterPro"/>
</dbReference>
<dbReference type="Pfam" id="PF11951">
    <property type="entry name" value="Fungal_trans_2"/>
    <property type="match status" value="1"/>
</dbReference>
<protein>
    <recommendedName>
        <fullName evidence="4">Zn(2)-C6 fungal-type domain-containing protein</fullName>
    </recommendedName>
</protein>
<keyword evidence="3" id="KW-0812">Transmembrane</keyword>
<dbReference type="RefSeq" id="XP_037142129.1">
    <property type="nucleotide sequence ID" value="XM_037286234.1"/>
</dbReference>
<dbReference type="Gene3D" id="4.10.240.10">
    <property type="entry name" value="Zn(2)-C6 fungal-type DNA-binding domain"/>
    <property type="match status" value="1"/>
</dbReference>
<keyword evidence="3" id="KW-0472">Membrane</keyword>
<dbReference type="GO" id="GO:0005634">
    <property type="term" value="C:nucleus"/>
    <property type="evidence" value="ECO:0007669"/>
    <property type="project" value="UniProtKB-SubCell"/>
</dbReference>
<dbReference type="PANTHER" id="PTHR37534:SF46">
    <property type="entry name" value="ZN(II)2CYS6 TRANSCRIPTION FACTOR (EUROFUNG)"/>
    <property type="match status" value="1"/>
</dbReference>
<dbReference type="InterPro" id="IPR036864">
    <property type="entry name" value="Zn2-C6_fun-type_DNA-bd_sf"/>
</dbReference>
<dbReference type="SMART" id="SM00066">
    <property type="entry name" value="GAL4"/>
    <property type="match status" value="1"/>
</dbReference>
<evidence type="ECO:0000313" key="5">
    <source>
        <dbReference type="EMBL" id="QLG70401.1"/>
    </source>
</evidence>
<organism evidence="5 6">
    <name type="scientific">Zygotorulaspora mrakii</name>
    <name type="common">Zygosaccharomyces mrakii</name>
    <dbReference type="NCBI Taxonomy" id="42260"/>
    <lineage>
        <taxon>Eukaryota</taxon>
        <taxon>Fungi</taxon>
        <taxon>Dikarya</taxon>
        <taxon>Ascomycota</taxon>
        <taxon>Saccharomycotina</taxon>
        <taxon>Saccharomycetes</taxon>
        <taxon>Saccharomycetales</taxon>
        <taxon>Saccharomycetaceae</taxon>
        <taxon>Zygotorulaspora</taxon>
    </lineage>
</organism>
<dbReference type="InterPro" id="IPR001138">
    <property type="entry name" value="Zn2Cys6_DnaBD"/>
</dbReference>
<evidence type="ECO:0000256" key="2">
    <source>
        <dbReference type="ARBA" id="ARBA00023242"/>
    </source>
</evidence>
<dbReference type="Pfam" id="PF00172">
    <property type="entry name" value="Zn_clus"/>
    <property type="match status" value="1"/>
</dbReference>
<dbReference type="AlphaFoldDB" id="A0A7H9AVZ4"/>
<evidence type="ECO:0000259" key="4">
    <source>
        <dbReference type="PROSITE" id="PS50048"/>
    </source>
</evidence>
<evidence type="ECO:0000256" key="3">
    <source>
        <dbReference type="SAM" id="Phobius"/>
    </source>
</evidence>
<dbReference type="InterPro" id="IPR021858">
    <property type="entry name" value="Fun_TF"/>
</dbReference>
<sequence>MSSEIRYRARRSSSNKRKVSDFLKITEKRSRNGCLNCRKRRKKCDEVKPVCTACKRNFLQCVWPEGGMPVEKISSSARRYNPISFSNLTIHDLNDIYSCSSTVNVSLGNDFTKVRKRADAFITLSVKNGILELRNNGKKYMETCDFPTAEQLCGFEDDLSKSTDLQNRVSIEAEDRLVPNMVDNLEYKEYFDLQLKPSKIFGEPNFAFNWFTRYDNLEELVNHGIGCGENRSLDEGIITAVNNMNKERNHRDKVGRRVNYDYLYDEQDPLARKYNDVMNQFDQGDYSILRQTSTDEDFLIYACVHRWLPKMGPQDTHPLLTTAATFTSHFLSNYVVKEVFLCCGATYLEWYQYDLFNELSNKLYKSSLALIDKYLNENAFHGTEAWLLASYQLLCLRNKTTSSSTVDDCVYCLSNSYRIIKATYYVSDNVMTDQARDNSNSSKFFYQQTTKQVHELTYEIENQVLEIEEQIDNVKNHLVLQAHERMFIESFIYNYSVAILWSSDTSKLPNPFTFFKEINHLLRCPIYHCKAQWMNNPILGAASDGFEILAKVSYLTRLSMPLPRDSIWIKRCQQLLKMSKFYTSPIILPRATEEDPRMNESCVLNIYVGKIIAKLCYLLLCKIMRYETYRINEAQPIVDEIIEIMEKIPEKNLMWGILLWPIIICGIFVINPIHQLKILKYLSNIGELLHKSSILNSNLFLKNIWSTENGDERLNVIFDKKKLMKVNP</sequence>
<keyword evidence="6" id="KW-1185">Reference proteome</keyword>
<keyword evidence="2" id="KW-0539">Nucleus</keyword>
<dbReference type="GO" id="GO:0008270">
    <property type="term" value="F:zinc ion binding"/>
    <property type="evidence" value="ECO:0007669"/>
    <property type="project" value="InterPro"/>
</dbReference>
<reference evidence="5 6" key="1">
    <citation type="submission" date="2020-07" db="EMBL/GenBank/DDBJ databases">
        <title>The yeast mating-type switching endonuclease HO is a domesticated member of an unorthodox homing genetic element family.</title>
        <authorList>
            <person name="Coughlan A.Y."/>
            <person name="Lombardi L."/>
            <person name="Braun-Galleani S."/>
            <person name="Martos A.R."/>
            <person name="Galeote V."/>
            <person name="Bigey F."/>
            <person name="Dequin S."/>
            <person name="Byrne K.P."/>
            <person name="Wolfe K.H."/>
        </authorList>
    </citation>
    <scope>NUCLEOTIDE SEQUENCE [LARGE SCALE GENOMIC DNA]</scope>
    <source>
        <strain evidence="5 6">NRRL Y-6702</strain>
    </source>
</reference>
<feature type="transmembrane region" description="Helical" evidence="3">
    <location>
        <begin position="653"/>
        <end position="673"/>
    </location>
</feature>
<dbReference type="GeneID" id="59234037"/>
<keyword evidence="3" id="KW-1133">Transmembrane helix</keyword>
<dbReference type="CDD" id="cd00067">
    <property type="entry name" value="GAL4"/>
    <property type="match status" value="1"/>
</dbReference>
<dbReference type="PROSITE" id="PS00463">
    <property type="entry name" value="ZN2_CY6_FUNGAL_1"/>
    <property type="match status" value="1"/>
</dbReference>
<dbReference type="PANTHER" id="PTHR37534">
    <property type="entry name" value="TRANSCRIPTIONAL ACTIVATOR PROTEIN UGA3"/>
    <property type="match status" value="1"/>
</dbReference>
<name>A0A7H9AVZ4_ZYGMR</name>
<dbReference type="PROSITE" id="PS50048">
    <property type="entry name" value="ZN2_CY6_FUNGAL_2"/>
    <property type="match status" value="1"/>
</dbReference>
<evidence type="ECO:0000313" key="6">
    <source>
        <dbReference type="Proteomes" id="UP000509704"/>
    </source>
</evidence>
<dbReference type="OrthoDB" id="3598904at2759"/>
<proteinExistence type="predicted"/>
<feature type="domain" description="Zn(2)-C6 fungal-type" evidence="4">
    <location>
        <begin position="33"/>
        <end position="63"/>
    </location>
</feature>
<dbReference type="EMBL" id="CP058604">
    <property type="protein sequence ID" value="QLG70401.1"/>
    <property type="molecule type" value="Genomic_DNA"/>
</dbReference>
<gene>
    <name evidence="5" type="ORF">HG535_0A03400</name>
</gene>